<dbReference type="RefSeq" id="WP_264249832.1">
    <property type="nucleotide sequence ID" value="NZ_CP107567.1"/>
</dbReference>
<evidence type="ECO:0000256" key="1">
    <source>
        <dbReference type="SAM" id="MobiDB-lite"/>
    </source>
</evidence>
<evidence type="ECO:0000313" key="2">
    <source>
        <dbReference type="EMBL" id="UYQ66336.1"/>
    </source>
</evidence>
<evidence type="ECO:0000313" key="3">
    <source>
        <dbReference type="Proteomes" id="UP001163878"/>
    </source>
</evidence>
<dbReference type="EMBL" id="CP107567">
    <property type="protein sequence ID" value="UYQ66336.1"/>
    <property type="molecule type" value="Genomic_DNA"/>
</dbReference>
<dbReference type="Proteomes" id="UP001163878">
    <property type="component" value="Chromosome"/>
</dbReference>
<name>A0ABY6IHG4_STRPE</name>
<protein>
    <recommendedName>
        <fullName evidence="4">Competence protein CoiA-like protein</fullName>
    </recommendedName>
</protein>
<keyword evidence="3" id="KW-1185">Reference proteome</keyword>
<feature type="region of interest" description="Disordered" evidence="1">
    <location>
        <begin position="498"/>
        <end position="520"/>
    </location>
</feature>
<accession>A0ABY6IHG4</accession>
<feature type="compositionally biased region" description="Polar residues" evidence="1">
    <location>
        <begin position="498"/>
        <end position="507"/>
    </location>
</feature>
<organism evidence="2 3">
    <name type="scientific">Streptomyces peucetius</name>
    <dbReference type="NCBI Taxonomy" id="1950"/>
    <lineage>
        <taxon>Bacteria</taxon>
        <taxon>Bacillati</taxon>
        <taxon>Actinomycetota</taxon>
        <taxon>Actinomycetes</taxon>
        <taxon>Kitasatosporales</taxon>
        <taxon>Streptomycetaceae</taxon>
        <taxon>Streptomyces</taxon>
    </lineage>
</organism>
<proteinExistence type="predicted"/>
<evidence type="ECO:0008006" key="4">
    <source>
        <dbReference type="Google" id="ProtNLM"/>
    </source>
</evidence>
<gene>
    <name evidence="2" type="ORF">OGH68_00280</name>
</gene>
<sequence length="560" mass="62521">MLPLEAIELDAFRRRHEHDTYWCGLLLGGCGMQLTTKLYTDRVCHFAHHPGPDGHPHLCGRRARGVASADHLYVKSAARSWLHARGEEADFDFARPDGAAIGSVLDIRFKARGLRVHLDQTVVPVWDEDGVEPVLGVSVPVDRDTLIRRWYVHRVRLDSEGTARRVRIGTEAFARPTEWFTLDECKMTERGLSTPAVEQIVRSRSTRPTSTWSAVKTVKVPPAQARAQTLLRKLDEARLVGSVVVVARVRREIAALTGVEGELQDQLVAAIADADRWLEEQAQARQELFHDLEQAVAEQEAGLVRPLLVRANAVASHDRTEAETAIADAAAECLASHARQRQAEVAVVRAAQAEERARGEAERVKELLAALESRGIGQPRRAMREMVQNLVRAAAGAGAYVDAQQRRQIEVWTRRAEGAGALAQIARQKKAPLPPRAARPKRTSLLHEQVGRRSWFKEPCPRCQAPKGRYCFNDDDSGGRDRRPLPHEERLKLIISTRNARPKQTAQRLPAQPQPASPTWQVRDVACPECDAAPGRNCTTSDGRPHQCRTEHFRRRFPSA</sequence>
<reference evidence="2" key="1">
    <citation type="submission" date="2022-10" db="EMBL/GenBank/DDBJ databases">
        <title>Cytochrome P450 Catalyzes Benzene Ring Formation in the Biosynthesis of Trialkyl-Substituted Aromatic Polyketides.</title>
        <authorList>
            <person name="Zhao E."/>
            <person name="Ge H."/>
        </authorList>
    </citation>
    <scope>NUCLEOTIDE SEQUENCE</scope>
    <source>
        <strain evidence="2">NA0869</strain>
    </source>
</reference>